<dbReference type="CDD" id="cd16980">
    <property type="entry name" value="VHS_Lsb5"/>
    <property type="match status" value="1"/>
</dbReference>
<dbReference type="OrthoDB" id="10068368at2759"/>
<reference evidence="3 4" key="1">
    <citation type="journal article" date="2009" name="Nature">
        <title>Evolution of pathogenicity and sexual reproduction in eight Candida genomes.</title>
        <authorList>
            <person name="Butler G."/>
            <person name="Rasmussen M.D."/>
            <person name="Lin M.F."/>
            <person name="Santos M.A."/>
            <person name="Sakthikumar S."/>
            <person name="Munro C.A."/>
            <person name="Rheinbay E."/>
            <person name="Grabherr M."/>
            <person name="Forche A."/>
            <person name="Reedy J.L."/>
            <person name="Agrafioti I."/>
            <person name="Arnaud M.B."/>
            <person name="Bates S."/>
            <person name="Brown A.J."/>
            <person name="Brunke S."/>
            <person name="Costanzo M.C."/>
            <person name="Fitzpatrick D.A."/>
            <person name="de Groot P.W."/>
            <person name="Harris D."/>
            <person name="Hoyer L.L."/>
            <person name="Hube B."/>
            <person name="Klis F.M."/>
            <person name="Kodira C."/>
            <person name="Lennard N."/>
            <person name="Logue M.E."/>
            <person name="Martin R."/>
            <person name="Neiman A.M."/>
            <person name="Nikolaou E."/>
            <person name="Quail M.A."/>
            <person name="Quinn J."/>
            <person name="Santos M.C."/>
            <person name="Schmitzberger F.F."/>
            <person name="Sherlock G."/>
            <person name="Shah P."/>
            <person name="Silverstein K.A."/>
            <person name="Skrzypek M.S."/>
            <person name="Soll D."/>
            <person name="Staggs R."/>
            <person name="Stansfield I."/>
            <person name="Stumpf M.P."/>
            <person name="Sudbery P.E."/>
            <person name="Srikantha T."/>
            <person name="Zeng Q."/>
            <person name="Berman J."/>
            <person name="Berriman M."/>
            <person name="Heitman J."/>
            <person name="Gow N.A."/>
            <person name="Lorenz M.C."/>
            <person name="Birren B.W."/>
            <person name="Kellis M."/>
            <person name="Cuomo C.A."/>
        </authorList>
    </citation>
    <scope>NUCLEOTIDE SEQUENCE [LARGE SCALE GENOMIC DNA]</scope>
    <source>
        <strain evidence="3 4">WO-1</strain>
    </source>
</reference>
<feature type="compositionally biased region" description="Basic residues" evidence="1">
    <location>
        <begin position="235"/>
        <end position="244"/>
    </location>
</feature>
<dbReference type="Proteomes" id="UP000001429">
    <property type="component" value="Chromosome 2"/>
</dbReference>
<accession>C4YKN8</accession>
<dbReference type="InterPro" id="IPR008942">
    <property type="entry name" value="ENTH_VHS"/>
</dbReference>
<dbReference type="GO" id="GO:0051666">
    <property type="term" value="P:actin cortical patch localization"/>
    <property type="evidence" value="ECO:0007669"/>
    <property type="project" value="TreeGrafter"/>
</dbReference>
<dbReference type="PANTHER" id="PTHR47789">
    <property type="entry name" value="LAS SEVENTEEN-BINDING PROTEIN 5"/>
    <property type="match status" value="1"/>
</dbReference>
<proteinExistence type="predicted"/>
<dbReference type="Gene3D" id="1.25.40.90">
    <property type="match status" value="1"/>
</dbReference>
<evidence type="ECO:0000313" key="3">
    <source>
        <dbReference type="EMBL" id="EEQ47467.1"/>
    </source>
</evidence>
<sequence length="466" mass="52181">MPLFSDHAYTSITIKINQLADPKRNDEIDDSIELYLSDLIELIKVQSNSGAVEAARAIRKKIKYGDSRAEQLRALQILELLILNGGPSIGPIIARDDKLLDVLKGIINGTARTGVGVEYDCKVQKRVVAMAIGWKTELDGLDGYKYMQSLYKAIPRRKRVSSSHSGHRDRDVHDNDSDENSEDVLDPYADDAQLDSHASNRNVSSPRTPRSPPPPRPSTKSPYASGKKNDDKDKKKNKKKKKKKRGLVYADEEFEIPQINYKVEAPKIRELIANCYTHTTALNNLLLQLPADESPLDNDKTLEEFAKCKKIRRKVLSYLQYVGAGLPEAKSSEVAALDEEFLGSLIGANEQLVESFKRFDFRAGYSKDNPAPNYDDESDSDESYYTSEESEEEPDDVEEQDENSISARLQNATLQSKSPPPPRPSKPSNLQSSFQPRPKLDKVETSESIEGNPFGDRNAVTKSVYD</sequence>
<feature type="region of interest" description="Disordered" evidence="1">
    <location>
        <begin position="155"/>
        <end position="244"/>
    </location>
</feature>
<feature type="compositionally biased region" description="Basic and acidic residues" evidence="1">
    <location>
        <begin position="166"/>
        <end position="175"/>
    </location>
</feature>
<dbReference type="GO" id="GO:0035091">
    <property type="term" value="F:phosphatidylinositol binding"/>
    <property type="evidence" value="ECO:0007669"/>
    <property type="project" value="InterPro"/>
</dbReference>
<organism evidence="3 4">
    <name type="scientific">Candida albicans (strain WO-1)</name>
    <name type="common">Yeast</name>
    <dbReference type="NCBI Taxonomy" id="294748"/>
    <lineage>
        <taxon>Eukaryota</taxon>
        <taxon>Fungi</taxon>
        <taxon>Dikarya</taxon>
        <taxon>Ascomycota</taxon>
        <taxon>Saccharomycotina</taxon>
        <taxon>Pichiomycetes</taxon>
        <taxon>Debaryomycetaceae</taxon>
        <taxon>Candida/Lodderomyces clade</taxon>
        <taxon>Candida</taxon>
    </lineage>
</organism>
<dbReference type="GO" id="GO:0043130">
    <property type="term" value="F:ubiquitin binding"/>
    <property type="evidence" value="ECO:0007669"/>
    <property type="project" value="InterPro"/>
</dbReference>
<dbReference type="GO" id="GO:0007015">
    <property type="term" value="P:actin filament organization"/>
    <property type="evidence" value="ECO:0007669"/>
    <property type="project" value="InterPro"/>
</dbReference>
<feature type="domain" description="VHS" evidence="2">
    <location>
        <begin position="20"/>
        <end position="157"/>
    </location>
</feature>
<dbReference type="VEuPathDB" id="FungiDB:CAWG_06044"/>
<dbReference type="SMART" id="SM00288">
    <property type="entry name" value="VHS"/>
    <property type="match status" value="1"/>
</dbReference>
<evidence type="ECO:0000259" key="2">
    <source>
        <dbReference type="PROSITE" id="PS50179"/>
    </source>
</evidence>
<dbReference type="InterPro" id="IPR002014">
    <property type="entry name" value="VHS_dom"/>
</dbReference>
<dbReference type="InterPro" id="IPR044103">
    <property type="entry name" value="GAT_LSB5"/>
</dbReference>
<dbReference type="CDD" id="cd14232">
    <property type="entry name" value="GAT_LSB5"/>
    <property type="match status" value="1"/>
</dbReference>
<gene>
    <name evidence="3" type="ORF">CAWG_06044</name>
</gene>
<dbReference type="EMBL" id="CH672354">
    <property type="protein sequence ID" value="EEQ47467.1"/>
    <property type="molecule type" value="Genomic_DNA"/>
</dbReference>
<keyword evidence="4" id="KW-1185">Reference proteome</keyword>
<dbReference type="GO" id="GO:0030479">
    <property type="term" value="C:actin cortical patch"/>
    <property type="evidence" value="ECO:0007669"/>
    <property type="project" value="TreeGrafter"/>
</dbReference>
<dbReference type="PaxDb" id="5476-C4YKN8"/>
<name>C4YKN8_CANAW</name>
<evidence type="ECO:0000313" key="4">
    <source>
        <dbReference type="Proteomes" id="UP000001429"/>
    </source>
</evidence>
<protein>
    <recommendedName>
        <fullName evidence="2">VHS domain-containing protein</fullName>
    </recommendedName>
</protein>
<dbReference type="GO" id="GO:0007034">
    <property type="term" value="P:vacuolar transport"/>
    <property type="evidence" value="ECO:0007669"/>
    <property type="project" value="UniProtKB-ARBA"/>
</dbReference>
<feature type="compositionally biased region" description="Acidic residues" evidence="1">
    <location>
        <begin position="176"/>
        <end position="193"/>
    </location>
</feature>
<dbReference type="OMA" id="YGSVHRQ"/>
<evidence type="ECO:0000256" key="1">
    <source>
        <dbReference type="SAM" id="MobiDB-lite"/>
    </source>
</evidence>
<feature type="compositionally biased region" description="Basic residues" evidence="1">
    <location>
        <begin position="155"/>
        <end position="165"/>
    </location>
</feature>
<dbReference type="PROSITE" id="PS50179">
    <property type="entry name" value="VHS"/>
    <property type="match status" value="1"/>
</dbReference>
<dbReference type="PANTHER" id="PTHR47789:SF1">
    <property type="entry name" value="LAS SEVENTEEN-BINDING PROTEIN 5"/>
    <property type="match status" value="1"/>
</dbReference>
<dbReference type="HOGENOM" id="CLU_036827_2_1_1"/>
<dbReference type="SUPFAM" id="SSF48464">
    <property type="entry name" value="ENTH/VHS domain"/>
    <property type="match status" value="1"/>
</dbReference>
<dbReference type="GO" id="GO:0006897">
    <property type="term" value="P:endocytosis"/>
    <property type="evidence" value="ECO:0007669"/>
    <property type="project" value="InterPro"/>
</dbReference>
<feature type="compositionally biased region" description="Acidic residues" evidence="1">
    <location>
        <begin position="374"/>
        <end position="402"/>
    </location>
</feature>
<dbReference type="SUPFAM" id="SSF89009">
    <property type="entry name" value="GAT-like domain"/>
    <property type="match status" value="1"/>
</dbReference>
<dbReference type="Pfam" id="PF00790">
    <property type="entry name" value="VHS"/>
    <property type="match status" value="1"/>
</dbReference>
<feature type="compositionally biased region" description="Polar residues" evidence="1">
    <location>
        <begin position="403"/>
        <end position="415"/>
    </location>
</feature>
<dbReference type="InterPro" id="IPR045007">
    <property type="entry name" value="LSB5"/>
</dbReference>
<dbReference type="AlphaFoldDB" id="C4YKN8"/>
<feature type="region of interest" description="Disordered" evidence="1">
    <location>
        <begin position="366"/>
        <end position="466"/>
    </location>
</feature>